<dbReference type="SUPFAM" id="SSF53597">
    <property type="entry name" value="Dihydrofolate reductase-like"/>
    <property type="match status" value="1"/>
</dbReference>
<organism evidence="2 3">
    <name type="scientific">Streptomyces johnsoniae</name>
    <dbReference type="NCBI Taxonomy" id="3075532"/>
    <lineage>
        <taxon>Bacteria</taxon>
        <taxon>Bacillati</taxon>
        <taxon>Actinomycetota</taxon>
        <taxon>Actinomycetes</taxon>
        <taxon>Kitasatosporales</taxon>
        <taxon>Streptomycetaceae</taxon>
        <taxon>Streptomyces</taxon>
    </lineage>
</organism>
<gene>
    <name evidence="2" type="ORF">RM779_23905</name>
</gene>
<dbReference type="InterPro" id="IPR050765">
    <property type="entry name" value="Riboflavin_Biosynth_HTPR"/>
</dbReference>
<dbReference type="PANTHER" id="PTHR38011">
    <property type="entry name" value="DIHYDROFOLATE REDUCTASE FAMILY PROTEIN (AFU_ORTHOLOGUE AFUA_8G06820)"/>
    <property type="match status" value="1"/>
</dbReference>
<accession>A0ABU2S9F6</accession>
<keyword evidence="3" id="KW-1185">Reference proteome</keyword>
<evidence type="ECO:0000313" key="2">
    <source>
        <dbReference type="EMBL" id="MDT0445617.1"/>
    </source>
</evidence>
<dbReference type="InterPro" id="IPR002734">
    <property type="entry name" value="RibDG_C"/>
</dbReference>
<dbReference type="Gene3D" id="3.40.430.10">
    <property type="entry name" value="Dihydrofolate Reductase, subunit A"/>
    <property type="match status" value="1"/>
</dbReference>
<feature type="domain" description="Bacterial bifunctional deaminase-reductase C-terminal" evidence="1">
    <location>
        <begin position="3"/>
        <end position="188"/>
    </location>
</feature>
<name>A0ABU2S9F6_9ACTN</name>
<dbReference type="RefSeq" id="WP_311619798.1">
    <property type="nucleotide sequence ID" value="NZ_JAVREV010000014.1"/>
</dbReference>
<dbReference type="EMBL" id="JAVREV010000014">
    <property type="protein sequence ID" value="MDT0445617.1"/>
    <property type="molecule type" value="Genomic_DNA"/>
</dbReference>
<comment type="caution">
    <text evidence="2">The sequence shown here is derived from an EMBL/GenBank/DDBJ whole genome shotgun (WGS) entry which is preliminary data.</text>
</comment>
<dbReference type="PANTHER" id="PTHR38011:SF11">
    <property type="entry name" value="2,5-DIAMINO-6-RIBOSYLAMINO-4(3H)-PYRIMIDINONE 5'-PHOSPHATE REDUCTASE"/>
    <property type="match status" value="1"/>
</dbReference>
<evidence type="ECO:0000313" key="3">
    <source>
        <dbReference type="Proteomes" id="UP001183615"/>
    </source>
</evidence>
<evidence type="ECO:0000259" key="1">
    <source>
        <dbReference type="Pfam" id="PF01872"/>
    </source>
</evidence>
<dbReference type="Pfam" id="PF01872">
    <property type="entry name" value="RibD_C"/>
    <property type="match status" value="1"/>
</dbReference>
<dbReference type="InterPro" id="IPR024072">
    <property type="entry name" value="DHFR-like_dom_sf"/>
</dbReference>
<proteinExistence type="predicted"/>
<sequence>MRKLVYYVAVTLDGRIAGPRGEFDFYPMGTPEQAAAYSAAMNERYPETIPTAARAALGLTDTPNRRFDTVLMGRGAYQPGLDEGMPSPYAHLKQYVISRSLGRAPSPDVTVVPGHPLRLVRDLKGQDGLDIWLCGGGKLAGTLLPEIDRLVIKSYPVVAGSGIPAFDTAFTPTHFAPEDRRTFDNGVTVTTYRSTP</sequence>
<reference evidence="3" key="1">
    <citation type="submission" date="2023-07" db="EMBL/GenBank/DDBJ databases">
        <title>30 novel species of actinomycetes from the DSMZ collection.</title>
        <authorList>
            <person name="Nouioui I."/>
        </authorList>
    </citation>
    <scope>NUCLEOTIDE SEQUENCE [LARGE SCALE GENOMIC DNA]</scope>
    <source>
        <strain evidence="3">DSM 41886</strain>
    </source>
</reference>
<protein>
    <submittedName>
        <fullName evidence="2">Dihydrofolate reductase family protein</fullName>
    </submittedName>
</protein>
<dbReference type="Proteomes" id="UP001183615">
    <property type="component" value="Unassembled WGS sequence"/>
</dbReference>